<feature type="transmembrane region" description="Helical" evidence="6">
    <location>
        <begin position="341"/>
        <end position="366"/>
    </location>
</feature>
<feature type="transmembrane region" description="Helical" evidence="6">
    <location>
        <begin position="247"/>
        <end position="271"/>
    </location>
</feature>
<evidence type="ECO:0000256" key="4">
    <source>
        <dbReference type="ARBA" id="ARBA00022989"/>
    </source>
</evidence>
<feature type="transmembrane region" description="Helical" evidence="6">
    <location>
        <begin position="717"/>
        <end position="738"/>
    </location>
</feature>
<feature type="transmembrane region" description="Helical" evidence="6">
    <location>
        <begin position="292"/>
        <end position="315"/>
    </location>
</feature>
<proteinExistence type="predicted"/>
<sequence>MLLRKTLRDFKQNGLSFFAVFLMSFICLFVFTGIYSLSQQMEQTGESFIEESQLADDLVTLQQYDATKEKETTQLSAVEETAHRSVGQIKNDDFSLTVLSFDQSSISHPLVVRGEALGQQAGIWLDEDFFQVNDYQLGDTIVINQVACEILGTIRQPEFIYFTENADQPVPDHEKTGYAYVSEDTFPSLSLFTTHQLLLNTKENINQPWLENQLTEIWGADFQQLTPQEDSTGISVFTDRTLQIRRLALLFSALFLILTLITMEATMRRFVKQQQLQIGSLLAQGLSKPALLLHYSLFGLFVSFIGSLIGCLLGPNVLSPILLSVIGNQFSVPGWESSANMLGYAMVIVVTIASVLVTLIPVIPIINELPATILQKQSNKRFRRVWLEHSFIWQYLPFSLQWTLRDIQRNLRRGILGIFGAMGCMILLIAAFGINDSIDYSLNHVFYETYHYQEKAVFIQPLPQELQQDTEKLLTQDGQWLEQQSVTLLNGSEEQSVTASILSSGELLRLENNSEVLELGDLEENEVIVSAALADKHHIQADDTIYVQLDQTIRPLFVKALAELSAPQGLFFSQRVWQNLDQVFLPQSILLESAGDISDSPYFSSSTPKTQQYEDSQQLIEGIRFIISLLILAALALGITIMMNCHLLIFSERFIEFATLKVLGFTQSEVLRLSLLETVLLTSIGWLLSLPLGWLFLNAYVSMVSTENQQFLPNITSQSLIIASGILLGCMLLVQAFLNRKIKRIDFATALKPAE</sequence>
<evidence type="ECO:0000259" key="7">
    <source>
        <dbReference type="Pfam" id="PF02687"/>
    </source>
</evidence>
<dbReference type="Proteomes" id="UP000664601">
    <property type="component" value="Unassembled WGS sequence"/>
</dbReference>
<protein>
    <submittedName>
        <fullName evidence="8">ABC transporter permease</fullName>
    </submittedName>
</protein>
<feature type="transmembrane region" description="Helical" evidence="6">
    <location>
        <begin position="670"/>
        <end position="697"/>
    </location>
</feature>
<dbReference type="InterPro" id="IPR003838">
    <property type="entry name" value="ABC3_permease_C"/>
</dbReference>
<keyword evidence="2" id="KW-1003">Cell membrane</keyword>
<evidence type="ECO:0000256" key="6">
    <source>
        <dbReference type="SAM" id="Phobius"/>
    </source>
</evidence>
<accession>A0ABS3LEX5</accession>
<evidence type="ECO:0000313" key="8">
    <source>
        <dbReference type="EMBL" id="MBO1308201.1"/>
    </source>
</evidence>
<dbReference type="Pfam" id="PF02687">
    <property type="entry name" value="FtsX"/>
    <property type="match status" value="2"/>
</dbReference>
<evidence type="ECO:0000256" key="2">
    <source>
        <dbReference type="ARBA" id="ARBA00022475"/>
    </source>
</evidence>
<evidence type="ECO:0000256" key="5">
    <source>
        <dbReference type="ARBA" id="ARBA00023136"/>
    </source>
</evidence>
<feature type="domain" description="ABC3 transporter permease C-terminal" evidence="7">
    <location>
        <begin position="629"/>
        <end position="745"/>
    </location>
</feature>
<keyword evidence="4 6" id="KW-1133">Transmembrane helix</keyword>
<feature type="domain" description="ABC3 transporter permease C-terminal" evidence="7">
    <location>
        <begin position="250"/>
        <end position="365"/>
    </location>
</feature>
<dbReference type="PANTHER" id="PTHR30287">
    <property type="entry name" value="MEMBRANE COMPONENT OF PREDICTED ABC SUPERFAMILY METABOLITE UPTAKE TRANSPORTER"/>
    <property type="match status" value="1"/>
</dbReference>
<feature type="transmembrane region" description="Helical" evidence="6">
    <location>
        <begin position="414"/>
        <end position="434"/>
    </location>
</feature>
<evidence type="ECO:0000313" key="9">
    <source>
        <dbReference type="Proteomes" id="UP000664601"/>
    </source>
</evidence>
<keyword evidence="5 6" id="KW-0472">Membrane</keyword>
<feature type="transmembrane region" description="Helical" evidence="6">
    <location>
        <begin position="15"/>
        <end position="37"/>
    </location>
</feature>
<dbReference type="RefSeq" id="WP_207675192.1">
    <property type="nucleotide sequence ID" value="NZ_JAFREM010000030.1"/>
</dbReference>
<dbReference type="PANTHER" id="PTHR30287:SF2">
    <property type="entry name" value="BLL1001 PROTEIN"/>
    <property type="match status" value="1"/>
</dbReference>
<gene>
    <name evidence="8" type="ORF">JZO70_18640</name>
</gene>
<organism evidence="8 9">
    <name type="scientific">Candidatus Enterococcus moelleringii</name>
    <dbReference type="NCBI Taxonomy" id="2815325"/>
    <lineage>
        <taxon>Bacteria</taxon>
        <taxon>Bacillati</taxon>
        <taxon>Bacillota</taxon>
        <taxon>Bacilli</taxon>
        <taxon>Lactobacillales</taxon>
        <taxon>Enterococcaceae</taxon>
        <taxon>Enterococcus</taxon>
    </lineage>
</organism>
<comment type="subcellular location">
    <subcellularLocation>
        <location evidence="1">Cell membrane</location>
        <topology evidence="1">Multi-pass membrane protein</topology>
    </subcellularLocation>
</comment>
<comment type="caution">
    <text evidence="8">The sequence shown here is derived from an EMBL/GenBank/DDBJ whole genome shotgun (WGS) entry which is preliminary data.</text>
</comment>
<dbReference type="EMBL" id="JAFREM010000030">
    <property type="protein sequence ID" value="MBO1308201.1"/>
    <property type="molecule type" value="Genomic_DNA"/>
</dbReference>
<dbReference type="InterPro" id="IPR038766">
    <property type="entry name" value="Membrane_comp_ABC_pdt"/>
</dbReference>
<evidence type="ECO:0000256" key="3">
    <source>
        <dbReference type="ARBA" id="ARBA00022692"/>
    </source>
</evidence>
<reference evidence="8 9" key="1">
    <citation type="submission" date="2021-03" db="EMBL/GenBank/DDBJ databases">
        <title>Enterococcal diversity collection.</title>
        <authorList>
            <person name="Gilmore M.S."/>
            <person name="Schwartzman J."/>
            <person name="Van Tyne D."/>
            <person name="Martin M."/>
            <person name="Earl A.M."/>
            <person name="Manson A.L."/>
            <person name="Straub T."/>
            <person name="Salamzade R."/>
            <person name="Saavedra J."/>
            <person name="Lebreton F."/>
            <person name="Prichula J."/>
            <person name="Schaufler K."/>
            <person name="Gaca A."/>
            <person name="Sgardioli B."/>
            <person name="Wagenaar J."/>
            <person name="Strong T."/>
        </authorList>
    </citation>
    <scope>NUCLEOTIDE SEQUENCE [LARGE SCALE GENOMIC DNA]</scope>
    <source>
        <strain evidence="8 9">669A</strain>
    </source>
</reference>
<name>A0ABS3LEX5_9ENTE</name>
<keyword evidence="9" id="KW-1185">Reference proteome</keyword>
<keyword evidence="3 6" id="KW-0812">Transmembrane</keyword>
<feature type="transmembrane region" description="Helical" evidence="6">
    <location>
        <begin position="625"/>
        <end position="649"/>
    </location>
</feature>
<evidence type="ECO:0000256" key="1">
    <source>
        <dbReference type="ARBA" id="ARBA00004651"/>
    </source>
</evidence>